<proteinExistence type="predicted"/>
<protein>
    <submittedName>
        <fullName evidence="2">Uncharacterized protein</fullName>
    </submittedName>
</protein>
<evidence type="ECO:0000313" key="3">
    <source>
        <dbReference type="Proteomes" id="UP001241169"/>
    </source>
</evidence>
<comment type="caution">
    <text evidence="2">The sequence shown here is derived from an EMBL/GenBank/DDBJ whole genome shotgun (WGS) entry which is preliminary data.</text>
</comment>
<reference evidence="2 3" key="1">
    <citation type="submission" date="2016-10" db="EMBL/GenBank/DDBJ databases">
        <title>The genome sequence of Colletotrichum fioriniae PJ7.</title>
        <authorList>
            <person name="Baroncelli R."/>
        </authorList>
    </citation>
    <scope>NUCLEOTIDE SEQUENCE [LARGE SCALE GENOMIC DNA]</scope>
    <source>
        <strain evidence="2 3">IMI 384185</strain>
    </source>
</reference>
<dbReference type="Proteomes" id="UP001241169">
    <property type="component" value="Unassembled WGS sequence"/>
</dbReference>
<feature type="non-terminal residue" evidence="2">
    <location>
        <position position="1"/>
    </location>
</feature>
<name>A0ABQ9T730_9PEZI</name>
<keyword evidence="3" id="KW-1185">Reference proteome</keyword>
<gene>
    <name evidence="2" type="ORF">CPAR01_01554</name>
</gene>
<dbReference type="EMBL" id="MOPA01000001">
    <property type="protein sequence ID" value="KAK1547587.1"/>
    <property type="molecule type" value="Genomic_DNA"/>
</dbReference>
<evidence type="ECO:0000256" key="1">
    <source>
        <dbReference type="SAM" id="MobiDB-lite"/>
    </source>
</evidence>
<dbReference type="GeneID" id="85369742"/>
<evidence type="ECO:0000313" key="2">
    <source>
        <dbReference type="EMBL" id="KAK1547587.1"/>
    </source>
</evidence>
<dbReference type="RefSeq" id="XP_060356700.1">
    <property type="nucleotide sequence ID" value="XM_060485843.1"/>
</dbReference>
<organism evidence="2 3">
    <name type="scientific">Colletotrichum paranaense</name>
    <dbReference type="NCBI Taxonomy" id="1914294"/>
    <lineage>
        <taxon>Eukaryota</taxon>
        <taxon>Fungi</taxon>
        <taxon>Dikarya</taxon>
        <taxon>Ascomycota</taxon>
        <taxon>Pezizomycotina</taxon>
        <taxon>Sordariomycetes</taxon>
        <taxon>Hypocreomycetidae</taxon>
        <taxon>Glomerellales</taxon>
        <taxon>Glomerellaceae</taxon>
        <taxon>Colletotrichum</taxon>
        <taxon>Colletotrichum acutatum species complex</taxon>
    </lineage>
</organism>
<accession>A0ABQ9T730</accession>
<sequence>CTFATLSHVLYDGEVQASDDTALKTRIGTQRHTVRQTDSNCVSTTNDATSAPRNQSSGALDTLESATCDVKHIRTQSRQSAGIHHSGTLEVGNTIYKHPTAHCCPHLYLGQSYTMAPGRTRAGVRRGRESKMQNSHFPVCPPAATFPNSMIWAPGCSQTRTTRQACQSQAQKNQVPGLQKQGPVGVVNLEPMAVIQPVPWCPSRIGACSTRLDGVGPHYDVCLIVIPASGRDSIFGTRRPDASLGGKYGFGHFA</sequence>
<feature type="region of interest" description="Disordered" evidence="1">
    <location>
        <begin position="35"/>
        <end position="58"/>
    </location>
</feature>